<evidence type="ECO:0000313" key="4">
    <source>
        <dbReference type="Proteomes" id="UP000011761"/>
    </source>
</evidence>
<dbReference type="eggNOG" id="ENOG502QWJA">
    <property type="taxonomic scope" value="Eukaryota"/>
</dbReference>
<dbReference type="AlphaFoldDB" id="M2NAY5"/>
<gene>
    <name evidence="3" type="ORF">BAUCODRAFT_70602</name>
</gene>
<dbReference type="OrthoDB" id="8064436at2759"/>
<keyword evidence="4" id="KW-1185">Reference proteome</keyword>
<accession>M2NAY5</accession>
<dbReference type="PANTHER" id="PTHR42067">
    <property type="entry name" value="YALI0C15378P"/>
    <property type="match status" value="1"/>
</dbReference>
<dbReference type="STRING" id="717646.M2NAY5"/>
<dbReference type="Gene3D" id="1.20.5.370">
    <property type="match status" value="1"/>
</dbReference>
<dbReference type="Pfam" id="PF21924">
    <property type="entry name" value="XRCC4_CC"/>
    <property type="match status" value="1"/>
</dbReference>
<reference evidence="3 4" key="1">
    <citation type="journal article" date="2012" name="PLoS Pathog.">
        <title>Diverse lifestyles and strategies of plant pathogenesis encoded in the genomes of eighteen Dothideomycetes fungi.</title>
        <authorList>
            <person name="Ohm R.A."/>
            <person name="Feau N."/>
            <person name="Henrissat B."/>
            <person name="Schoch C.L."/>
            <person name="Horwitz B.A."/>
            <person name="Barry K.W."/>
            <person name="Condon B.J."/>
            <person name="Copeland A.C."/>
            <person name="Dhillon B."/>
            <person name="Glaser F."/>
            <person name="Hesse C.N."/>
            <person name="Kosti I."/>
            <person name="LaButti K."/>
            <person name="Lindquist E.A."/>
            <person name="Lucas S."/>
            <person name="Salamov A.A."/>
            <person name="Bradshaw R.E."/>
            <person name="Ciuffetti L."/>
            <person name="Hamelin R.C."/>
            <person name="Kema G.H.J."/>
            <person name="Lawrence C."/>
            <person name="Scott J.A."/>
            <person name="Spatafora J.W."/>
            <person name="Turgeon B.G."/>
            <person name="de Wit P.J.G.M."/>
            <person name="Zhong S."/>
            <person name="Goodwin S.B."/>
            <person name="Grigoriev I.V."/>
        </authorList>
    </citation>
    <scope>NUCLEOTIDE SEQUENCE [LARGE SCALE GENOMIC DNA]</scope>
    <source>
        <strain evidence="3 4">UAMH 10762</strain>
    </source>
</reference>
<keyword evidence="1" id="KW-0175">Coiled coil</keyword>
<sequence>MTPREQVLRLRRTDAEGQYLLVSVSQAGSKSLDLKLVASEGEHVYPTNIRETNVKSLQASNYSGSLEEWKTILKCALLHDFSDGQRTDLQGVESVAAISGDKLTITIRKNISGITQRLGSIRLQQNEEEEASLFDWACTAVTIADSLREQMTALQTSAASHQEQVAKLNRQLDDLVQAKKAHEEELLKKFAVLINEKKLKIRQQQRLLAK</sequence>
<dbReference type="KEGG" id="bcom:BAUCODRAFT_70602"/>
<feature type="domain" description="XRCC4 coiled-coil" evidence="2">
    <location>
        <begin position="149"/>
        <end position="203"/>
    </location>
</feature>
<dbReference type="PANTHER" id="PTHR42067:SF1">
    <property type="entry name" value="MITOTIC APPARATUS PROTEIN P62"/>
    <property type="match status" value="1"/>
</dbReference>
<evidence type="ECO:0000259" key="2">
    <source>
        <dbReference type="Pfam" id="PF21924"/>
    </source>
</evidence>
<dbReference type="GeneID" id="19116600"/>
<dbReference type="RefSeq" id="XP_007676323.1">
    <property type="nucleotide sequence ID" value="XM_007678133.1"/>
</dbReference>
<evidence type="ECO:0000256" key="1">
    <source>
        <dbReference type="SAM" id="Coils"/>
    </source>
</evidence>
<dbReference type="SUPFAM" id="SSF58022">
    <property type="entry name" value="XRCC4, C-terminal oligomerization domain"/>
    <property type="match status" value="1"/>
</dbReference>
<dbReference type="InterPro" id="IPR014751">
    <property type="entry name" value="XRCC4-like_C"/>
</dbReference>
<dbReference type="HOGENOM" id="CLU_044616_3_0_1"/>
<dbReference type="OMA" id="EISFLEW"/>
<protein>
    <recommendedName>
        <fullName evidence="2">XRCC4 coiled-coil domain-containing protein</fullName>
    </recommendedName>
</protein>
<dbReference type="InterPro" id="IPR053962">
    <property type="entry name" value="XRCC4_CC"/>
</dbReference>
<feature type="non-terminal residue" evidence="3">
    <location>
        <position position="210"/>
    </location>
</feature>
<proteinExistence type="predicted"/>
<organism evidence="3 4">
    <name type="scientific">Baudoinia panamericana (strain UAMH 10762)</name>
    <name type="common">Angels' share fungus</name>
    <name type="synonym">Baudoinia compniacensis (strain UAMH 10762)</name>
    <dbReference type="NCBI Taxonomy" id="717646"/>
    <lineage>
        <taxon>Eukaryota</taxon>
        <taxon>Fungi</taxon>
        <taxon>Dikarya</taxon>
        <taxon>Ascomycota</taxon>
        <taxon>Pezizomycotina</taxon>
        <taxon>Dothideomycetes</taxon>
        <taxon>Dothideomycetidae</taxon>
        <taxon>Mycosphaerellales</taxon>
        <taxon>Teratosphaeriaceae</taxon>
        <taxon>Baudoinia</taxon>
    </lineage>
</organism>
<feature type="coiled-coil region" evidence="1">
    <location>
        <begin position="144"/>
        <end position="185"/>
    </location>
</feature>
<name>M2NAY5_BAUPA</name>
<evidence type="ECO:0000313" key="3">
    <source>
        <dbReference type="EMBL" id="EMC96314.1"/>
    </source>
</evidence>
<dbReference type="Proteomes" id="UP000011761">
    <property type="component" value="Unassembled WGS sequence"/>
</dbReference>
<dbReference type="EMBL" id="KB445555">
    <property type="protein sequence ID" value="EMC96314.1"/>
    <property type="molecule type" value="Genomic_DNA"/>
</dbReference>